<evidence type="ECO:0000256" key="1">
    <source>
        <dbReference type="SAM" id="MobiDB-lite"/>
    </source>
</evidence>
<dbReference type="EMBL" id="FZNW01000010">
    <property type="protein sequence ID" value="SNR56946.1"/>
    <property type="molecule type" value="Genomic_DNA"/>
</dbReference>
<dbReference type="GO" id="GO:0016641">
    <property type="term" value="F:oxidoreductase activity, acting on the CH-NH2 group of donors, oxygen as acceptor"/>
    <property type="evidence" value="ECO:0007669"/>
    <property type="project" value="InterPro"/>
</dbReference>
<evidence type="ECO:0000313" key="2">
    <source>
        <dbReference type="EMBL" id="SNR56946.1"/>
    </source>
</evidence>
<organism evidence="2 3">
    <name type="scientific">Haloechinothrix alba</name>
    <dbReference type="NCBI Taxonomy" id="664784"/>
    <lineage>
        <taxon>Bacteria</taxon>
        <taxon>Bacillati</taxon>
        <taxon>Actinomycetota</taxon>
        <taxon>Actinomycetes</taxon>
        <taxon>Pseudonocardiales</taxon>
        <taxon>Pseudonocardiaceae</taxon>
        <taxon>Haloechinothrix</taxon>
    </lineage>
</organism>
<dbReference type="GO" id="GO:0005507">
    <property type="term" value="F:copper ion binding"/>
    <property type="evidence" value="ECO:0007669"/>
    <property type="project" value="InterPro"/>
</dbReference>
<dbReference type="AlphaFoldDB" id="A0A238XD47"/>
<gene>
    <name evidence="2" type="ORF">SAMN06265360_110115</name>
</gene>
<accession>A0A238XD47</accession>
<evidence type="ECO:0000313" key="3">
    <source>
        <dbReference type="Proteomes" id="UP000198348"/>
    </source>
</evidence>
<proteinExistence type="predicted"/>
<name>A0A238XD47_9PSEU</name>
<dbReference type="Proteomes" id="UP000198348">
    <property type="component" value="Unassembled WGS sequence"/>
</dbReference>
<dbReference type="Pfam" id="PF01186">
    <property type="entry name" value="Lysyl_oxidase"/>
    <property type="match status" value="1"/>
</dbReference>
<sequence>MLAAGMLAAGLGPTAGADPADRTDELPDLVADPVGRAITTTYTDSSGTRALLRFDGYVHNQGSGPLELYGTARSSGEMTEVYQRLYDSDGGSEARTTSPAPRILFENADGHGHWHLHDAAAYSLWNENRTKEVAPAQKVGFCLVDSEHVDPWGPDEAAYTVDGLNFCEQHNPEADELDMGVSPGWRDIYHRDLAFQWVDISDVTPGRYALRSEVDPEGVVIEEDETNPPAFADTVVPGYVAQPFAVEVPWSQPTRLELPVESFGDVDEPRFRIEEAPENGVLDKSEGEWFTGSSVTYIPQPGHSGPDSFRFSARERGNEFPRSPREATASLDVGEAPLPVTLGGDAEQRADVTSGAVQTPRGPGEAHGVPTGSDGDSERRRAPDVSEPLPDPGGSPLARPQVELRHGELLARTVPWHSGTVDLAVIGDGRSLGSCQAEVPAGRPYTCLLASGVTGDELRDARAVATLRSGDHLLDTHDIPMR</sequence>
<feature type="compositionally biased region" description="Basic and acidic residues" evidence="1">
    <location>
        <begin position="312"/>
        <end position="325"/>
    </location>
</feature>
<reference evidence="2 3" key="1">
    <citation type="submission" date="2017-06" db="EMBL/GenBank/DDBJ databases">
        <authorList>
            <person name="Kim H.J."/>
            <person name="Triplett B.A."/>
        </authorList>
    </citation>
    <scope>NUCLEOTIDE SEQUENCE [LARGE SCALE GENOMIC DNA]</scope>
    <source>
        <strain evidence="2 3">DSM 45207</strain>
    </source>
</reference>
<feature type="region of interest" description="Disordered" evidence="1">
    <location>
        <begin position="294"/>
        <end position="399"/>
    </location>
</feature>
<keyword evidence="3" id="KW-1185">Reference proteome</keyword>
<dbReference type="InterPro" id="IPR001695">
    <property type="entry name" value="Lysyl_oxidase"/>
</dbReference>
<protein>
    <submittedName>
        <fullName evidence="2">Lysyl oxidase</fullName>
    </submittedName>
</protein>